<reference evidence="7" key="1">
    <citation type="submission" date="2017-08" db="EMBL/GenBank/DDBJ databases">
        <authorList>
            <person name="Polle J.E."/>
            <person name="Barry K."/>
            <person name="Cushman J."/>
            <person name="Schmutz J."/>
            <person name="Tran D."/>
            <person name="Hathwaick L.T."/>
            <person name="Yim W.C."/>
            <person name="Jenkins J."/>
            <person name="Mckie-Krisberg Z.M."/>
            <person name="Prochnik S."/>
            <person name="Lindquist E."/>
            <person name="Dockter R.B."/>
            <person name="Adam C."/>
            <person name="Molina H."/>
            <person name="Bunkerborg J."/>
            <person name="Jin E."/>
            <person name="Buchheim M."/>
            <person name="Magnuson J."/>
        </authorList>
    </citation>
    <scope>NUCLEOTIDE SEQUENCE</scope>
    <source>
        <strain evidence="7">CCAP 19/18</strain>
    </source>
</reference>
<evidence type="ECO:0000256" key="4">
    <source>
        <dbReference type="ARBA" id="ARBA00022989"/>
    </source>
</evidence>
<feature type="transmembrane region" description="Helical" evidence="6">
    <location>
        <begin position="116"/>
        <end position="136"/>
    </location>
</feature>
<dbReference type="PANTHER" id="PTHR23291:SF32">
    <property type="entry name" value="BAX INHIBITOR 1"/>
    <property type="match status" value="1"/>
</dbReference>
<protein>
    <submittedName>
        <fullName evidence="7">Bax inhibitor 1-like protein</fullName>
    </submittedName>
</protein>
<keyword evidence="3 6" id="KW-0812">Transmembrane</keyword>
<name>A0ABQ7GA24_DUNSA</name>
<feature type="transmembrane region" description="Helical" evidence="6">
    <location>
        <begin position="172"/>
        <end position="190"/>
    </location>
</feature>
<gene>
    <name evidence="7" type="ORF">DUNSADRAFT_13129</name>
</gene>
<evidence type="ECO:0000256" key="3">
    <source>
        <dbReference type="ARBA" id="ARBA00022692"/>
    </source>
</evidence>
<evidence type="ECO:0000256" key="1">
    <source>
        <dbReference type="ARBA" id="ARBA00004141"/>
    </source>
</evidence>
<dbReference type="Proteomes" id="UP000815325">
    <property type="component" value="Unassembled WGS sequence"/>
</dbReference>
<comment type="similarity">
    <text evidence="2 6">Belongs to the BI1 family.</text>
</comment>
<evidence type="ECO:0000256" key="5">
    <source>
        <dbReference type="ARBA" id="ARBA00023136"/>
    </source>
</evidence>
<feature type="transmembrane region" description="Helical" evidence="6">
    <location>
        <begin position="142"/>
        <end position="160"/>
    </location>
</feature>
<proteinExistence type="inferred from homology"/>
<evidence type="ECO:0000256" key="2">
    <source>
        <dbReference type="ARBA" id="ARBA00010350"/>
    </source>
</evidence>
<feature type="transmembrane region" description="Helical" evidence="6">
    <location>
        <begin position="38"/>
        <end position="68"/>
    </location>
</feature>
<evidence type="ECO:0000313" key="8">
    <source>
        <dbReference type="Proteomes" id="UP000815325"/>
    </source>
</evidence>
<evidence type="ECO:0000256" key="6">
    <source>
        <dbReference type="RuleBase" id="RU004379"/>
    </source>
</evidence>
<keyword evidence="4 6" id="KW-1133">Transmembrane helix</keyword>
<comment type="subcellular location">
    <subcellularLocation>
        <location evidence="1">Membrane</location>
        <topology evidence="1">Multi-pass membrane protein</topology>
    </subcellularLocation>
</comment>
<keyword evidence="8" id="KW-1185">Reference proteome</keyword>
<evidence type="ECO:0000313" key="7">
    <source>
        <dbReference type="EMBL" id="KAF5831454.1"/>
    </source>
</evidence>
<dbReference type="InterPro" id="IPR006214">
    <property type="entry name" value="Bax_inhibitor_1-related"/>
</dbReference>
<sequence length="244" mass="26142">MADFFSQAFQSPLASVPLDSLLKFTPLAPRLQHHVAKVYVTLAMALGFCGLGATVLVLPSFLALLGALGCSIALALTPANPQNLTKRYGYVAGFAVSQGSLIAPLLELANIVDPSIVITGILCTAAIFACFTISALTTPRRTYMFLGGYLASATMGLLVISLSRSFFPTSAAFGLELYLGLLVFAGYILFDTQVIVEKAAGGDSDHLKHAVLLLTDVINLFVRIVIILMKNQQKKEDDKKKQKK</sequence>
<dbReference type="Pfam" id="PF01027">
    <property type="entry name" value="Bax1-I"/>
    <property type="match status" value="1"/>
</dbReference>
<organism evidence="7 8">
    <name type="scientific">Dunaliella salina</name>
    <name type="common">Green alga</name>
    <name type="synonym">Protococcus salinus</name>
    <dbReference type="NCBI Taxonomy" id="3046"/>
    <lineage>
        <taxon>Eukaryota</taxon>
        <taxon>Viridiplantae</taxon>
        <taxon>Chlorophyta</taxon>
        <taxon>core chlorophytes</taxon>
        <taxon>Chlorophyceae</taxon>
        <taxon>CS clade</taxon>
        <taxon>Chlamydomonadales</taxon>
        <taxon>Dunaliellaceae</taxon>
        <taxon>Dunaliella</taxon>
    </lineage>
</organism>
<keyword evidence="5 6" id="KW-0472">Membrane</keyword>
<comment type="caution">
    <text evidence="7">The sequence shown here is derived from an EMBL/GenBank/DDBJ whole genome shotgun (WGS) entry which is preliminary data.</text>
</comment>
<dbReference type="PANTHER" id="PTHR23291">
    <property type="entry name" value="BAX INHIBITOR-RELATED"/>
    <property type="match status" value="1"/>
</dbReference>
<dbReference type="EMBL" id="MU069948">
    <property type="protein sequence ID" value="KAF5831454.1"/>
    <property type="molecule type" value="Genomic_DNA"/>
</dbReference>
<accession>A0ABQ7GA24</accession>
<feature type="transmembrane region" description="Helical" evidence="6">
    <location>
        <begin position="88"/>
        <end position="109"/>
    </location>
</feature>